<evidence type="ECO:0000313" key="2">
    <source>
        <dbReference type="EMBL" id="MTD13974.1"/>
    </source>
</evidence>
<gene>
    <name evidence="2" type="ORF">GIS00_08460</name>
</gene>
<dbReference type="InterPro" id="IPR009339">
    <property type="entry name" value="DUF998"/>
</dbReference>
<reference evidence="2 3" key="1">
    <citation type="submission" date="2019-11" db="EMBL/GenBank/DDBJ databases">
        <authorList>
            <person name="Jiang L.-Q."/>
        </authorList>
    </citation>
    <scope>NUCLEOTIDE SEQUENCE [LARGE SCALE GENOMIC DNA]</scope>
    <source>
        <strain evidence="2 3">YIM 132087</strain>
    </source>
</reference>
<feature type="transmembrane region" description="Helical" evidence="1">
    <location>
        <begin position="174"/>
        <end position="190"/>
    </location>
</feature>
<name>A0A7K1FM67_9ACTN</name>
<organism evidence="2 3">
    <name type="scientific">Nakamurella alba</name>
    <dbReference type="NCBI Taxonomy" id="2665158"/>
    <lineage>
        <taxon>Bacteria</taxon>
        <taxon>Bacillati</taxon>
        <taxon>Actinomycetota</taxon>
        <taxon>Actinomycetes</taxon>
        <taxon>Nakamurellales</taxon>
        <taxon>Nakamurellaceae</taxon>
        <taxon>Nakamurella</taxon>
    </lineage>
</organism>
<dbReference type="RefSeq" id="WP_154767698.1">
    <property type="nucleotide sequence ID" value="NZ_WLYK01000001.1"/>
</dbReference>
<feature type="transmembrane region" description="Helical" evidence="1">
    <location>
        <begin position="47"/>
        <end position="67"/>
    </location>
</feature>
<evidence type="ECO:0000256" key="1">
    <source>
        <dbReference type="SAM" id="Phobius"/>
    </source>
</evidence>
<feature type="transmembrane region" description="Helical" evidence="1">
    <location>
        <begin position="110"/>
        <end position="130"/>
    </location>
</feature>
<accession>A0A7K1FM67</accession>
<feature type="transmembrane region" description="Helical" evidence="1">
    <location>
        <begin position="142"/>
        <end position="162"/>
    </location>
</feature>
<keyword evidence="3" id="KW-1185">Reference proteome</keyword>
<dbReference type="Pfam" id="PF06197">
    <property type="entry name" value="DUF998"/>
    <property type="match status" value="1"/>
</dbReference>
<dbReference type="Proteomes" id="UP000460221">
    <property type="component" value="Unassembled WGS sequence"/>
</dbReference>
<proteinExistence type="predicted"/>
<evidence type="ECO:0000313" key="3">
    <source>
        <dbReference type="Proteomes" id="UP000460221"/>
    </source>
</evidence>
<keyword evidence="1" id="KW-1133">Transmembrane helix</keyword>
<keyword evidence="1" id="KW-0472">Membrane</keyword>
<keyword evidence="1" id="KW-0812">Transmembrane</keyword>
<dbReference type="EMBL" id="WLYK01000001">
    <property type="protein sequence ID" value="MTD13974.1"/>
    <property type="molecule type" value="Genomic_DNA"/>
</dbReference>
<feature type="transmembrane region" description="Helical" evidence="1">
    <location>
        <begin position="79"/>
        <end position="98"/>
    </location>
</feature>
<dbReference type="AlphaFoldDB" id="A0A7K1FM67"/>
<sequence length="247" mass="25160">MTAPSRAPMVLFGLTVLTLVLVQVVSLGARNPFTDTLSSYAWVDEGWMFVLALLILAVGILLLASELHRRGRGGPAARTLLRIAAVASVVAAVCPADAPGSNGPSVTGEVHRYASLVLIGGAPAGVLLLASTGMFARRARRILMQVFVIGSLAAVIFVGSLAGDWVSGGVSQRILVGAVVTVLGITALALHQPESVARPDAAEATVPTALARQYTPTGPVVPPGSASGLTSAAALHDGTAHPVQDLL</sequence>
<protein>
    <submittedName>
        <fullName evidence="2">DUF998 domain-containing protein</fullName>
    </submittedName>
</protein>
<comment type="caution">
    <text evidence="2">The sequence shown here is derived from an EMBL/GenBank/DDBJ whole genome shotgun (WGS) entry which is preliminary data.</text>
</comment>